<proteinExistence type="predicted"/>
<evidence type="ECO:0000313" key="3">
    <source>
        <dbReference type="EMBL" id="RRJ87248.1"/>
    </source>
</evidence>
<evidence type="ECO:0000256" key="1">
    <source>
        <dbReference type="SAM" id="MobiDB-lite"/>
    </source>
</evidence>
<name>A0A3P3VYV2_9MICO</name>
<accession>A0A3P3VYV2</accession>
<reference evidence="3 4" key="1">
    <citation type="submission" date="2018-11" db="EMBL/GenBank/DDBJ databases">
        <title>YIM 102482-1 draft genome.</title>
        <authorList>
            <person name="Li G."/>
            <person name="Jiang Y."/>
        </authorList>
    </citation>
    <scope>NUCLEOTIDE SEQUENCE [LARGE SCALE GENOMIC DNA]</scope>
    <source>
        <strain evidence="3 4">YIM 102482-1</strain>
    </source>
</reference>
<dbReference type="PROSITE" id="PS51257">
    <property type="entry name" value="PROKAR_LIPOPROTEIN"/>
    <property type="match status" value="1"/>
</dbReference>
<dbReference type="AlphaFoldDB" id="A0A3P3VYV2"/>
<feature type="compositionally biased region" description="Polar residues" evidence="1">
    <location>
        <begin position="36"/>
        <end position="56"/>
    </location>
</feature>
<feature type="signal peptide" evidence="2">
    <location>
        <begin position="1"/>
        <end position="26"/>
    </location>
</feature>
<feature type="chain" id="PRO_5018278120" evidence="2">
    <location>
        <begin position="27"/>
        <end position="424"/>
    </location>
</feature>
<sequence length="424" mass="45142">MRQQRVRNVAALLVAIGTVFGASACAAGPELPTEPDVSTSSQPATTDTSAPQDNYAQLQLHPSTTRDGWLRDDYANGFGNVWQPESDTASICGVVDGVVMLNESSSSQSSIVVRGVCLDTHEELYRIENAECSHEQSVGDAVAIRTVIGPLTKLLLVEVASGDATQLLESEDVIAPFGAVYEFNDSVLLQVTHAHSSAAVYSIDKSGELQWQQQFDSGNWDCTLLDGGPTGVSEEARLGCSSFPDDYAIVDATTGEFEVAPGESPVPGQPRWARDGFSVSINSSSVELFDLTGTRIDEVSGIDGYHRPKSPHDVLLPIDEFVDAYGVAALSREGSVVSYYASASSDHTFISTGTVVERKSDLGEVLVTGAGNAVLYIENSDSTLYSSSGEMIGDGPQLEAHTWTVLDGLIVITKAGRAEIHFPR</sequence>
<dbReference type="RefSeq" id="WP_124971084.1">
    <property type="nucleotide sequence ID" value="NZ_RQVS01000005.1"/>
</dbReference>
<organism evidence="3 4">
    <name type="scientific">Gulosibacter macacae</name>
    <dbReference type="NCBI Taxonomy" id="2488791"/>
    <lineage>
        <taxon>Bacteria</taxon>
        <taxon>Bacillati</taxon>
        <taxon>Actinomycetota</taxon>
        <taxon>Actinomycetes</taxon>
        <taxon>Micrococcales</taxon>
        <taxon>Microbacteriaceae</taxon>
        <taxon>Gulosibacter</taxon>
    </lineage>
</organism>
<evidence type="ECO:0000313" key="4">
    <source>
        <dbReference type="Proteomes" id="UP000274391"/>
    </source>
</evidence>
<gene>
    <name evidence="3" type="ORF">EG850_05390</name>
</gene>
<dbReference type="OrthoDB" id="9808778at2"/>
<evidence type="ECO:0000256" key="2">
    <source>
        <dbReference type="SAM" id="SignalP"/>
    </source>
</evidence>
<protein>
    <submittedName>
        <fullName evidence="3">Uncharacterized protein</fullName>
    </submittedName>
</protein>
<keyword evidence="4" id="KW-1185">Reference proteome</keyword>
<comment type="caution">
    <text evidence="3">The sequence shown here is derived from an EMBL/GenBank/DDBJ whole genome shotgun (WGS) entry which is preliminary data.</text>
</comment>
<dbReference type="Proteomes" id="UP000274391">
    <property type="component" value="Unassembled WGS sequence"/>
</dbReference>
<dbReference type="EMBL" id="RQVS01000005">
    <property type="protein sequence ID" value="RRJ87248.1"/>
    <property type="molecule type" value="Genomic_DNA"/>
</dbReference>
<feature type="region of interest" description="Disordered" evidence="1">
    <location>
        <begin position="30"/>
        <end position="56"/>
    </location>
</feature>
<keyword evidence="2" id="KW-0732">Signal</keyword>